<accession>A0ABQ5DPL2</accession>
<protein>
    <submittedName>
        <fullName evidence="2">Uncharacterized protein</fullName>
    </submittedName>
</protein>
<name>A0ABQ5DPL2_9ASTR</name>
<keyword evidence="3" id="KW-1185">Reference proteome</keyword>
<gene>
    <name evidence="2" type="ORF">Tco_0940902</name>
</gene>
<evidence type="ECO:0000313" key="2">
    <source>
        <dbReference type="EMBL" id="GJT41037.1"/>
    </source>
</evidence>
<dbReference type="Proteomes" id="UP001151760">
    <property type="component" value="Unassembled WGS sequence"/>
</dbReference>
<dbReference type="EMBL" id="BQNB010015526">
    <property type="protein sequence ID" value="GJT41037.1"/>
    <property type="molecule type" value="Genomic_DNA"/>
</dbReference>
<comment type="caution">
    <text evidence="2">The sequence shown here is derived from an EMBL/GenBank/DDBJ whole genome shotgun (WGS) entry which is preliminary data.</text>
</comment>
<evidence type="ECO:0000313" key="3">
    <source>
        <dbReference type="Proteomes" id="UP001151760"/>
    </source>
</evidence>
<reference evidence="2" key="1">
    <citation type="journal article" date="2022" name="Int. J. Mol. Sci.">
        <title>Draft Genome of Tanacetum Coccineum: Genomic Comparison of Closely Related Tanacetum-Family Plants.</title>
        <authorList>
            <person name="Yamashiro T."/>
            <person name="Shiraishi A."/>
            <person name="Nakayama K."/>
            <person name="Satake H."/>
        </authorList>
    </citation>
    <scope>NUCLEOTIDE SEQUENCE</scope>
</reference>
<feature type="coiled-coil region" evidence="1">
    <location>
        <begin position="73"/>
        <end position="100"/>
    </location>
</feature>
<keyword evidence="1" id="KW-0175">Coiled coil</keyword>
<reference evidence="2" key="2">
    <citation type="submission" date="2022-01" db="EMBL/GenBank/DDBJ databases">
        <authorList>
            <person name="Yamashiro T."/>
            <person name="Shiraishi A."/>
            <person name="Satake H."/>
            <person name="Nakayama K."/>
        </authorList>
    </citation>
    <scope>NUCLEOTIDE SEQUENCE</scope>
</reference>
<sequence length="123" mass="13965">MISPLKIVLALRLKVSLIPVTVRIKRLLDVLRVTAAKVCVTAATLNTGIVLQELEPEKPLKKKDQLKLDEEIALKLQAEIDEEERIARVAEEKIDEANIAWDDIQAKVDVDYQLAERRQAEEQ</sequence>
<proteinExistence type="predicted"/>
<evidence type="ECO:0000256" key="1">
    <source>
        <dbReference type="SAM" id="Coils"/>
    </source>
</evidence>
<organism evidence="2 3">
    <name type="scientific">Tanacetum coccineum</name>
    <dbReference type="NCBI Taxonomy" id="301880"/>
    <lineage>
        <taxon>Eukaryota</taxon>
        <taxon>Viridiplantae</taxon>
        <taxon>Streptophyta</taxon>
        <taxon>Embryophyta</taxon>
        <taxon>Tracheophyta</taxon>
        <taxon>Spermatophyta</taxon>
        <taxon>Magnoliopsida</taxon>
        <taxon>eudicotyledons</taxon>
        <taxon>Gunneridae</taxon>
        <taxon>Pentapetalae</taxon>
        <taxon>asterids</taxon>
        <taxon>campanulids</taxon>
        <taxon>Asterales</taxon>
        <taxon>Asteraceae</taxon>
        <taxon>Asteroideae</taxon>
        <taxon>Anthemideae</taxon>
        <taxon>Anthemidinae</taxon>
        <taxon>Tanacetum</taxon>
    </lineage>
</organism>